<dbReference type="InterPro" id="IPR038584">
    <property type="entry name" value="Ribosomal_bL33_sf"/>
</dbReference>
<keyword evidence="3" id="KW-0687">Ribonucleoprotein</keyword>
<dbReference type="EMBL" id="MNPL01015831">
    <property type="protein sequence ID" value="OQR70896.1"/>
    <property type="molecule type" value="Genomic_DNA"/>
</dbReference>
<evidence type="ECO:0000313" key="4">
    <source>
        <dbReference type="EMBL" id="OQR70896.1"/>
    </source>
</evidence>
<reference evidence="4 5" key="1">
    <citation type="journal article" date="2017" name="Gigascience">
        <title>Draft genome of the honey bee ectoparasitic mite, Tropilaelaps mercedesae, is shaped by the parasitic life history.</title>
        <authorList>
            <person name="Dong X."/>
            <person name="Armstrong S.D."/>
            <person name="Xia D."/>
            <person name="Makepeace B.L."/>
            <person name="Darby A.C."/>
            <person name="Kadowaki T."/>
        </authorList>
    </citation>
    <scope>NUCLEOTIDE SEQUENCE [LARGE SCALE GENOMIC DNA]</scope>
    <source>
        <strain evidence="4">Wuxi-XJTLU</strain>
    </source>
</reference>
<dbReference type="InParanoid" id="A0A1V9XBT9"/>
<dbReference type="GO" id="GO:0005739">
    <property type="term" value="C:mitochondrion"/>
    <property type="evidence" value="ECO:0007669"/>
    <property type="project" value="TreeGrafter"/>
</dbReference>
<sequence>MATLQLSGARVDVQQIKQDATLTHLSRIGSGQNNQRQNALLGAHFANRTYGSEFSGVAYGLAPNVKELSTGKVFASPHGKARENDTTGRKPGPRVLVDIKRRLDAREASENDVVNSEVGTAFPAFLLGSVGERVPRISDHMSVARILRLADYTEQLDMAKSKAKFVLVWIKSLVSGHRYVVCKPRLDEKLTEWRWDPFIQQMSVYKEEKKIKSLR</sequence>
<dbReference type="GO" id="GO:0005840">
    <property type="term" value="C:ribosome"/>
    <property type="evidence" value="ECO:0007669"/>
    <property type="project" value="UniProtKB-KW"/>
</dbReference>
<keyword evidence="2 4" id="KW-0689">Ribosomal protein</keyword>
<dbReference type="InterPro" id="IPR052008">
    <property type="entry name" value="Mitoribosomal_protein_bL33"/>
</dbReference>
<organism evidence="4 5">
    <name type="scientific">Tropilaelaps mercedesae</name>
    <dbReference type="NCBI Taxonomy" id="418985"/>
    <lineage>
        <taxon>Eukaryota</taxon>
        <taxon>Metazoa</taxon>
        <taxon>Ecdysozoa</taxon>
        <taxon>Arthropoda</taxon>
        <taxon>Chelicerata</taxon>
        <taxon>Arachnida</taxon>
        <taxon>Acari</taxon>
        <taxon>Parasitiformes</taxon>
        <taxon>Mesostigmata</taxon>
        <taxon>Gamasina</taxon>
        <taxon>Dermanyssoidea</taxon>
        <taxon>Laelapidae</taxon>
        <taxon>Tropilaelaps</taxon>
    </lineage>
</organism>
<evidence type="ECO:0000313" key="5">
    <source>
        <dbReference type="Proteomes" id="UP000192247"/>
    </source>
</evidence>
<comment type="caution">
    <text evidence="4">The sequence shown here is derived from an EMBL/GenBank/DDBJ whole genome shotgun (WGS) entry which is preliminary data.</text>
</comment>
<protein>
    <submittedName>
        <fullName evidence="4">39S ribosomal protein L33</fullName>
    </submittedName>
</protein>
<dbReference type="OrthoDB" id="6504695at2759"/>
<evidence type="ECO:0000256" key="1">
    <source>
        <dbReference type="ARBA" id="ARBA00007596"/>
    </source>
</evidence>
<dbReference type="Proteomes" id="UP000192247">
    <property type="component" value="Unassembled WGS sequence"/>
</dbReference>
<dbReference type="Gene3D" id="2.20.28.120">
    <property type="entry name" value="Ribosomal protein L33"/>
    <property type="match status" value="1"/>
</dbReference>
<dbReference type="GO" id="GO:1990904">
    <property type="term" value="C:ribonucleoprotein complex"/>
    <property type="evidence" value="ECO:0007669"/>
    <property type="project" value="UniProtKB-KW"/>
</dbReference>
<accession>A0A1V9XBT9</accession>
<gene>
    <name evidence="4" type="ORF">BIW11_11332</name>
</gene>
<name>A0A1V9XBT9_9ACAR</name>
<evidence type="ECO:0000256" key="3">
    <source>
        <dbReference type="ARBA" id="ARBA00023274"/>
    </source>
</evidence>
<dbReference type="PANTHER" id="PTHR47037">
    <property type="entry name" value="39S RIBOSOMAL PROTEIN L33, MITOCHONDRIAL"/>
    <property type="match status" value="1"/>
</dbReference>
<dbReference type="AlphaFoldDB" id="A0A1V9XBT9"/>
<evidence type="ECO:0000256" key="2">
    <source>
        <dbReference type="ARBA" id="ARBA00022980"/>
    </source>
</evidence>
<proteinExistence type="inferred from homology"/>
<keyword evidence="5" id="KW-1185">Reference proteome</keyword>
<dbReference type="STRING" id="418985.A0A1V9XBT9"/>
<dbReference type="PANTHER" id="PTHR47037:SF1">
    <property type="entry name" value="LARGE RIBOSOMAL SUBUNIT PROTEIN BL33M"/>
    <property type="match status" value="1"/>
</dbReference>
<comment type="similarity">
    <text evidence="1">Belongs to the bacterial ribosomal protein bL33 family.</text>
</comment>